<accession>A0A3C1KKB8</accession>
<evidence type="ECO:0000313" key="2">
    <source>
        <dbReference type="Proteomes" id="UP000259273"/>
    </source>
</evidence>
<dbReference type="EMBL" id="DMND01000079">
    <property type="protein sequence ID" value="HAN27179.1"/>
    <property type="molecule type" value="Genomic_DNA"/>
</dbReference>
<organism evidence="1 2">
    <name type="scientific">Haliea salexigens</name>
    <dbReference type="NCBI Taxonomy" id="287487"/>
    <lineage>
        <taxon>Bacteria</taxon>
        <taxon>Pseudomonadati</taxon>
        <taxon>Pseudomonadota</taxon>
        <taxon>Gammaproteobacteria</taxon>
        <taxon>Cellvibrionales</taxon>
        <taxon>Halieaceae</taxon>
        <taxon>Haliea</taxon>
    </lineage>
</organism>
<protein>
    <recommendedName>
        <fullName evidence="3">Class I SAM-dependent methyltransferase</fullName>
    </recommendedName>
</protein>
<comment type="caution">
    <text evidence="1">The sequence shown here is derived from an EMBL/GenBank/DDBJ whole genome shotgun (WGS) entry which is preliminary data.</text>
</comment>
<name>A0A3C1KKB8_9GAMM</name>
<proteinExistence type="predicted"/>
<gene>
    <name evidence="1" type="ORF">DCP75_05570</name>
</gene>
<dbReference type="SUPFAM" id="SSF53335">
    <property type="entry name" value="S-adenosyl-L-methionine-dependent methyltransferases"/>
    <property type="match status" value="1"/>
</dbReference>
<dbReference type="Pfam" id="PF13489">
    <property type="entry name" value="Methyltransf_23"/>
    <property type="match status" value="1"/>
</dbReference>
<sequence length="315" mass="34991">MVEVVPCRCCGSSMSIVSTVAVNGYVRWCCSCCGHEHFRSPATAVGSEMYAGDSDYNADLAVAADYRALLQWAHLTATADILLEKRAEPLRVLDVGCFNGFYVRHLRELGLNAFGVDFNASAVAYGQAVYGLEGAISTRELQDLIAAGESFDVVTMFEVVEHLEDFSAVIDEACELLRPGGLLIVSVPNNRMFWRPRLDGPPHHLSRFSPESLRRLARRHCLSVVSLHEQMSLYDFLRNYVGSWFRNEAQSSMRGGSFRHPGLANFARRGLNRCKYLGNLLLTPFNAIAYKFGFRYISQVMIARADVSGRLGSSP</sequence>
<evidence type="ECO:0000313" key="1">
    <source>
        <dbReference type="EMBL" id="HAN27179.1"/>
    </source>
</evidence>
<dbReference type="CDD" id="cd02440">
    <property type="entry name" value="AdoMet_MTases"/>
    <property type="match status" value="1"/>
</dbReference>
<dbReference type="PANTHER" id="PTHR43861">
    <property type="entry name" value="TRANS-ACONITATE 2-METHYLTRANSFERASE-RELATED"/>
    <property type="match status" value="1"/>
</dbReference>
<dbReference type="PANTHER" id="PTHR43861:SF6">
    <property type="entry name" value="METHYLTRANSFERASE TYPE 11"/>
    <property type="match status" value="1"/>
</dbReference>
<dbReference type="Gene3D" id="3.40.50.150">
    <property type="entry name" value="Vaccinia Virus protein VP39"/>
    <property type="match status" value="1"/>
</dbReference>
<dbReference type="AlphaFoldDB" id="A0A3C1KKB8"/>
<dbReference type="Proteomes" id="UP000259273">
    <property type="component" value="Unassembled WGS sequence"/>
</dbReference>
<reference evidence="1 2" key="1">
    <citation type="journal article" date="2018" name="Nat. Biotechnol.">
        <title>A standardized bacterial taxonomy based on genome phylogeny substantially revises the tree of life.</title>
        <authorList>
            <person name="Parks D.H."/>
            <person name="Chuvochina M."/>
            <person name="Waite D.W."/>
            <person name="Rinke C."/>
            <person name="Skarshewski A."/>
            <person name="Chaumeil P.A."/>
            <person name="Hugenholtz P."/>
        </authorList>
    </citation>
    <scope>NUCLEOTIDE SEQUENCE [LARGE SCALE GENOMIC DNA]</scope>
    <source>
        <strain evidence="1">UBA9158</strain>
    </source>
</reference>
<dbReference type="InterPro" id="IPR029063">
    <property type="entry name" value="SAM-dependent_MTases_sf"/>
</dbReference>
<evidence type="ECO:0008006" key="3">
    <source>
        <dbReference type="Google" id="ProtNLM"/>
    </source>
</evidence>